<evidence type="ECO:0000256" key="5">
    <source>
        <dbReference type="PROSITE-ProRule" id="PRU00723"/>
    </source>
</evidence>
<protein>
    <submittedName>
        <fullName evidence="8">Zinc finger protein</fullName>
    </submittedName>
</protein>
<dbReference type="Gene3D" id="4.10.1000.10">
    <property type="entry name" value="Zinc finger, CCCH-type"/>
    <property type="match status" value="2"/>
</dbReference>
<keyword evidence="4 5" id="KW-0862">Zinc</keyword>
<dbReference type="GO" id="GO:0008270">
    <property type="term" value="F:zinc ion binding"/>
    <property type="evidence" value="ECO:0007669"/>
    <property type="project" value="UniProtKB-KW"/>
</dbReference>
<dbReference type="Proteomes" id="UP000039865">
    <property type="component" value="Unassembled WGS sequence"/>
</dbReference>
<keyword evidence="3 5" id="KW-0863">Zinc-finger</keyword>
<feature type="compositionally biased region" description="Polar residues" evidence="6">
    <location>
        <begin position="1"/>
        <end position="11"/>
    </location>
</feature>
<feature type="domain" description="C3H1-type" evidence="7">
    <location>
        <begin position="204"/>
        <end position="232"/>
    </location>
</feature>
<evidence type="ECO:0000259" key="7">
    <source>
        <dbReference type="PROSITE" id="PS50103"/>
    </source>
</evidence>
<dbReference type="InterPro" id="IPR036855">
    <property type="entry name" value="Znf_CCCH_sf"/>
</dbReference>
<feature type="region of interest" description="Disordered" evidence="6">
    <location>
        <begin position="1"/>
        <end position="22"/>
    </location>
</feature>
<feature type="zinc finger region" description="C3H1-type" evidence="5">
    <location>
        <begin position="164"/>
        <end position="192"/>
    </location>
</feature>
<evidence type="ECO:0000256" key="1">
    <source>
        <dbReference type="ARBA" id="ARBA00022723"/>
    </source>
</evidence>
<proteinExistence type="predicted"/>
<dbReference type="Pfam" id="PF18345">
    <property type="entry name" value="zf_CCCH_4"/>
    <property type="match status" value="1"/>
</dbReference>
<dbReference type="SMART" id="SM00356">
    <property type="entry name" value="ZnF_C3H1"/>
    <property type="match status" value="2"/>
</dbReference>
<dbReference type="AlphaFoldDB" id="A0A078AWA1"/>
<dbReference type="FunFam" id="4.10.1000.10:FF:000001">
    <property type="entry name" value="zinc finger CCCH domain-containing protein 15-like"/>
    <property type="match status" value="1"/>
</dbReference>
<sequence>MSGQSQHSSGTAYRKRQPLGEITNTYRVKNSGSDIKQVKQALYFPHPTEIQKNIYPQGSQYSSHHSGIAQIHHQVPQNENSYGVRSQLAQHIQQQQNISSLFVAQQSFPQASDYYLQSSQPVQFQTKNESSTNSSMIAGNSSMSQSNSSCKKSQALALKTDKTKYKTEMCKNWIEIGVCRYANKCQFAHGDQELVEKSQPINAKYKSKICTTFQEKLFCPYGKRCLFKHEDRSLEEVQVFKHLYTIQFFPEKLLEALNAATSNDSNKSNNCCSDPSGVRRLKIFQQVTSDQVIMNSSLQYQVQTGQNEFNQHIYETPVKIQAPSPKLSNMHSLKTDFQSSIGGDDMVTDDEDEGFFSGDHTFSSFLDELCGPFQGQDKDLNLLSYKPPKKSNHKSSQNFYAPRGHKGTQEPHFFIQRNNLPPLIE</sequence>
<name>A0A078AWA1_STYLE</name>
<evidence type="ECO:0000256" key="4">
    <source>
        <dbReference type="ARBA" id="ARBA00022833"/>
    </source>
</evidence>
<dbReference type="PANTHER" id="PTHR12547:SF18">
    <property type="entry name" value="PROTEIN TIS11"/>
    <property type="match status" value="1"/>
</dbReference>
<dbReference type="GO" id="GO:0003729">
    <property type="term" value="F:mRNA binding"/>
    <property type="evidence" value="ECO:0007669"/>
    <property type="project" value="InterPro"/>
</dbReference>
<dbReference type="Pfam" id="PF00642">
    <property type="entry name" value="zf-CCCH"/>
    <property type="match status" value="1"/>
</dbReference>
<feature type="compositionally biased region" description="Polar residues" evidence="6">
    <location>
        <begin position="125"/>
        <end position="139"/>
    </location>
</feature>
<keyword evidence="1 5" id="KW-0479">Metal-binding</keyword>
<dbReference type="EMBL" id="CCKQ01014938">
    <property type="protein sequence ID" value="CDW86745.1"/>
    <property type="molecule type" value="Genomic_DNA"/>
</dbReference>
<gene>
    <name evidence="8" type="primary">Contig11621.g12443</name>
    <name evidence="8" type="ORF">STYLEM_15843</name>
</gene>
<keyword evidence="2" id="KW-0677">Repeat</keyword>
<keyword evidence="9" id="KW-1185">Reference proteome</keyword>
<evidence type="ECO:0000256" key="6">
    <source>
        <dbReference type="SAM" id="MobiDB-lite"/>
    </source>
</evidence>
<evidence type="ECO:0000256" key="2">
    <source>
        <dbReference type="ARBA" id="ARBA00022737"/>
    </source>
</evidence>
<dbReference type="InterPro" id="IPR045877">
    <property type="entry name" value="ZFP36-like"/>
</dbReference>
<organism evidence="8 9">
    <name type="scientific">Stylonychia lemnae</name>
    <name type="common">Ciliate</name>
    <dbReference type="NCBI Taxonomy" id="5949"/>
    <lineage>
        <taxon>Eukaryota</taxon>
        <taxon>Sar</taxon>
        <taxon>Alveolata</taxon>
        <taxon>Ciliophora</taxon>
        <taxon>Intramacronucleata</taxon>
        <taxon>Spirotrichea</taxon>
        <taxon>Stichotrichia</taxon>
        <taxon>Sporadotrichida</taxon>
        <taxon>Oxytrichidae</taxon>
        <taxon>Stylonychinae</taxon>
        <taxon>Stylonychia</taxon>
    </lineage>
</organism>
<dbReference type="InParanoid" id="A0A078AWA1"/>
<dbReference type="SUPFAM" id="SSF90229">
    <property type="entry name" value="CCCH zinc finger"/>
    <property type="match status" value="2"/>
</dbReference>
<evidence type="ECO:0000256" key="3">
    <source>
        <dbReference type="ARBA" id="ARBA00022771"/>
    </source>
</evidence>
<accession>A0A078AWA1</accession>
<evidence type="ECO:0000313" key="8">
    <source>
        <dbReference type="EMBL" id="CDW86745.1"/>
    </source>
</evidence>
<feature type="region of interest" description="Disordered" evidence="6">
    <location>
        <begin position="125"/>
        <end position="146"/>
    </location>
</feature>
<dbReference type="PROSITE" id="PS50103">
    <property type="entry name" value="ZF_C3H1"/>
    <property type="match status" value="2"/>
</dbReference>
<dbReference type="OrthoDB" id="409924at2759"/>
<dbReference type="PANTHER" id="PTHR12547">
    <property type="entry name" value="CCCH ZINC FINGER/TIS11-RELATED"/>
    <property type="match status" value="1"/>
</dbReference>
<dbReference type="InterPro" id="IPR000571">
    <property type="entry name" value="Znf_CCCH"/>
</dbReference>
<feature type="domain" description="C3H1-type" evidence="7">
    <location>
        <begin position="164"/>
        <end position="192"/>
    </location>
</feature>
<reference evidence="8 9" key="1">
    <citation type="submission" date="2014-06" db="EMBL/GenBank/DDBJ databases">
        <authorList>
            <person name="Swart Estienne"/>
        </authorList>
    </citation>
    <scope>NUCLEOTIDE SEQUENCE [LARGE SCALE GENOMIC DNA]</scope>
    <source>
        <strain evidence="8 9">130c</strain>
    </source>
</reference>
<feature type="zinc finger region" description="C3H1-type" evidence="5">
    <location>
        <begin position="204"/>
        <end position="232"/>
    </location>
</feature>
<evidence type="ECO:0000313" key="9">
    <source>
        <dbReference type="Proteomes" id="UP000039865"/>
    </source>
</evidence>